<organism evidence="4 5">
    <name type="scientific">Thraustotheca clavata</name>
    <dbReference type="NCBI Taxonomy" id="74557"/>
    <lineage>
        <taxon>Eukaryota</taxon>
        <taxon>Sar</taxon>
        <taxon>Stramenopiles</taxon>
        <taxon>Oomycota</taxon>
        <taxon>Saprolegniomycetes</taxon>
        <taxon>Saprolegniales</taxon>
        <taxon>Achlyaceae</taxon>
        <taxon>Thraustotheca</taxon>
    </lineage>
</organism>
<evidence type="ECO:0000313" key="5">
    <source>
        <dbReference type="Proteomes" id="UP000243217"/>
    </source>
</evidence>
<dbReference type="Proteomes" id="UP000243217">
    <property type="component" value="Unassembled WGS sequence"/>
</dbReference>
<dbReference type="GO" id="GO:0016740">
    <property type="term" value="F:transferase activity"/>
    <property type="evidence" value="ECO:0007669"/>
    <property type="project" value="UniProtKB-KW"/>
</dbReference>
<gene>
    <name evidence="4" type="ORF">THRCLA_10815</name>
</gene>
<reference evidence="4 5" key="1">
    <citation type="journal article" date="2014" name="Genome Biol. Evol.">
        <title>The secreted proteins of Achlya hypogyna and Thraustotheca clavata identify the ancestral oomycete secretome and reveal gene acquisitions by horizontal gene transfer.</title>
        <authorList>
            <person name="Misner I."/>
            <person name="Blouin N."/>
            <person name="Leonard G."/>
            <person name="Richards T.A."/>
            <person name="Lane C.E."/>
        </authorList>
    </citation>
    <scope>NUCLEOTIDE SEQUENCE [LARGE SCALE GENOMIC DNA]</scope>
    <source>
        <strain evidence="4 5">ATCC 34112</strain>
    </source>
</reference>
<comment type="caution">
    <text evidence="4">The sequence shown here is derived from an EMBL/GenBank/DDBJ whole genome shotgun (WGS) entry which is preliminary data.</text>
</comment>
<dbReference type="PANTHER" id="PTHR24045:SF0">
    <property type="entry name" value="N-ACETYLGLUCOSAMINE-1-PHOSPHOTRANSFERASE SUBUNITS ALPHA_BETA"/>
    <property type="match status" value="1"/>
</dbReference>
<evidence type="ECO:0000256" key="1">
    <source>
        <dbReference type="ARBA" id="ARBA00022679"/>
    </source>
</evidence>
<dbReference type="OrthoDB" id="69128at2759"/>
<evidence type="ECO:0000259" key="3">
    <source>
        <dbReference type="Pfam" id="PF17101"/>
    </source>
</evidence>
<name>A0A1V9YFU8_9STRA</name>
<accession>A0A1V9YFU8</accession>
<dbReference type="InterPro" id="IPR031358">
    <property type="entry name" value="Stealth_CR1"/>
</dbReference>
<keyword evidence="2" id="KW-0812">Transmembrane</keyword>
<feature type="domain" description="Stealth protein CR1 conserved region 1" evidence="3">
    <location>
        <begin position="76"/>
        <end position="96"/>
    </location>
</feature>
<evidence type="ECO:0000313" key="4">
    <source>
        <dbReference type="EMBL" id="OQR84579.1"/>
    </source>
</evidence>
<keyword evidence="2" id="KW-0472">Membrane</keyword>
<keyword evidence="5" id="KW-1185">Reference proteome</keyword>
<dbReference type="AlphaFoldDB" id="A0A1V9YFU8"/>
<dbReference type="PANTHER" id="PTHR24045">
    <property type="match status" value="1"/>
</dbReference>
<evidence type="ECO:0000256" key="2">
    <source>
        <dbReference type="SAM" id="Phobius"/>
    </source>
</evidence>
<feature type="transmembrane region" description="Helical" evidence="2">
    <location>
        <begin position="30"/>
        <end position="48"/>
    </location>
</feature>
<sequence length="138" mass="16197">MSLRHVHNVQILLQPEVADEDKIRSKKPNLWFGGIVALSVMVSLLYVISRPKLQFYDNIENNFNLANDARRSIYGPIDAVYSWVNGTDPQWLERKQMHLQACQHKYNITYTDSAVSDNRFRDHDELRYSIRSIEKYAP</sequence>
<protein>
    <recommendedName>
        <fullName evidence="3">Stealth protein CR1 conserved region 1 domain-containing protein</fullName>
    </recommendedName>
</protein>
<keyword evidence="1" id="KW-0808">Transferase</keyword>
<dbReference type="GO" id="GO:0005794">
    <property type="term" value="C:Golgi apparatus"/>
    <property type="evidence" value="ECO:0007669"/>
    <property type="project" value="TreeGrafter"/>
</dbReference>
<dbReference type="EMBL" id="JNBS01003959">
    <property type="protein sequence ID" value="OQR84579.1"/>
    <property type="molecule type" value="Genomic_DNA"/>
</dbReference>
<dbReference type="InterPro" id="IPR047141">
    <property type="entry name" value="Stealth"/>
</dbReference>
<proteinExistence type="predicted"/>
<keyword evidence="2" id="KW-1133">Transmembrane helix</keyword>
<dbReference type="Pfam" id="PF17101">
    <property type="entry name" value="Stealth_CR1"/>
    <property type="match status" value="1"/>
</dbReference>
<dbReference type="STRING" id="74557.A0A1V9YFU8"/>